<dbReference type="Gene3D" id="2.40.30.10">
    <property type="entry name" value="Translation factors"/>
    <property type="match status" value="1"/>
</dbReference>
<dbReference type="STRING" id="758820.SAMN00777080_3728"/>
<sequence length="93" mass="10769">MRKELVMVIDEVFFIIGKGIIVLGTIQNEKVEVGQKVIVDPEYLPEFETKIKGIEAFRKKLNFAKQNDNVGLLLDKLNKNQIKKKMKIYSVLF</sequence>
<accession>A0A1W2H908</accession>
<protein>
    <submittedName>
        <fullName evidence="2">Elongation factor Tu</fullName>
    </submittedName>
</protein>
<dbReference type="Proteomes" id="UP000192333">
    <property type="component" value="Chromosome I"/>
</dbReference>
<organism evidence="2 3">
    <name type="scientific">Aquiflexum balticum DSM 16537</name>
    <dbReference type="NCBI Taxonomy" id="758820"/>
    <lineage>
        <taxon>Bacteria</taxon>
        <taxon>Pseudomonadati</taxon>
        <taxon>Bacteroidota</taxon>
        <taxon>Cytophagia</taxon>
        <taxon>Cytophagales</taxon>
        <taxon>Cyclobacteriaceae</taxon>
        <taxon>Aquiflexum</taxon>
    </lineage>
</organism>
<dbReference type="InterPro" id="IPR050055">
    <property type="entry name" value="EF-Tu_GTPase"/>
</dbReference>
<dbReference type="OrthoDB" id="3829909at2"/>
<dbReference type="GO" id="GO:0003746">
    <property type="term" value="F:translation elongation factor activity"/>
    <property type="evidence" value="ECO:0007669"/>
    <property type="project" value="UniProtKB-KW"/>
</dbReference>
<reference evidence="3" key="1">
    <citation type="submission" date="2017-04" db="EMBL/GenBank/DDBJ databases">
        <authorList>
            <person name="Varghese N."/>
            <person name="Submissions S."/>
        </authorList>
    </citation>
    <scope>NUCLEOTIDE SEQUENCE [LARGE SCALE GENOMIC DNA]</scope>
    <source>
        <strain evidence="3">DSM 16537</strain>
    </source>
</reference>
<keyword evidence="2" id="KW-0251">Elongation factor</keyword>
<keyword evidence="1" id="KW-0963">Cytoplasm</keyword>
<evidence type="ECO:0000313" key="2">
    <source>
        <dbReference type="EMBL" id="SMD45086.1"/>
    </source>
</evidence>
<gene>
    <name evidence="2" type="ORF">SAMN00777080_3728</name>
</gene>
<dbReference type="RefSeq" id="WP_084121840.1">
    <property type="nucleotide sequence ID" value="NZ_LT838813.1"/>
</dbReference>
<evidence type="ECO:0000256" key="1">
    <source>
        <dbReference type="ARBA" id="ARBA00022490"/>
    </source>
</evidence>
<keyword evidence="2" id="KW-0648">Protein biosynthesis</keyword>
<keyword evidence="3" id="KW-1185">Reference proteome</keyword>
<dbReference type="InterPro" id="IPR009000">
    <property type="entry name" value="Transl_B-barrel_sf"/>
</dbReference>
<dbReference type="SUPFAM" id="SSF50447">
    <property type="entry name" value="Translation proteins"/>
    <property type="match status" value="1"/>
</dbReference>
<dbReference type="AlphaFoldDB" id="A0A1W2H908"/>
<proteinExistence type="predicted"/>
<evidence type="ECO:0000313" key="3">
    <source>
        <dbReference type="Proteomes" id="UP000192333"/>
    </source>
</evidence>
<name>A0A1W2H908_9BACT</name>
<dbReference type="PANTHER" id="PTHR43721">
    <property type="entry name" value="ELONGATION FACTOR TU-RELATED"/>
    <property type="match status" value="1"/>
</dbReference>
<dbReference type="PANTHER" id="PTHR43721:SF22">
    <property type="entry name" value="ELONGATION FACTOR TU, MITOCHONDRIAL"/>
    <property type="match status" value="1"/>
</dbReference>
<dbReference type="EMBL" id="LT838813">
    <property type="protein sequence ID" value="SMD45086.1"/>
    <property type="molecule type" value="Genomic_DNA"/>
</dbReference>